<dbReference type="PANTHER" id="PTHR12968:SF1">
    <property type="entry name" value="B9 DOMAIN-CONTAINING PROTEIN 1"/>
    <property type="match status" value="1"/>
</dbReference>
<dbReference type="EMBL" id="JAKCXM010000552">
    <property type="protein sequence ID" value="KAJ0392933.1"/>
    <property type="molecule type" value="Genomic_DNA"/>
</dbReference>
<dbReference type="GO" id="GO:0036038">
    <property type="term" value="C:MKS complex"/>
    <property type="evidence" value="ECO:0007669"/>
    <property type="project" value="TreeGrafter"/>
</dbReference>
<dbReference type="Proteomes" id="UP001209570">
    <property type="component" value="Unassembled WGS sequence"/>
</dbReference>
<evidence type="ECO:0000256" key="1">
    <source>
        <dbReference type="ARBA" id="ARBA00004120"/>
    </source>
</evidence>
<organism evidence="8 9">
    <name type="scientific">Pythium insidiosum</name>
    <name type="common">Pythiosis disease agent</name>
    <dbReference type="NCBI Taxonomy" id="114742"/>
    <lineage>
        <taxon>Eukaryota</taxon>
        <taxon>Sar</taxon>
        <taxon>Stramenopiles</taxon>
        <taxon>Oomycota</taxon>
        <taxon>Peronosporomycetes</taxon>
        <taxon>Pythiales</taxon>
        <taxon>Pythiaceae</taxon>
        <taxon>Pythium</taxon>
    </lineage>
</organism>
<dbReference type="InterPro" id="IPR010796">
    <property type="entry name" value="C2_B9-type_dom"/>
</dbReference>
<evidence type="ECO:0000256" key="2">
    <source>
        <dbReference type="ARBA" id="ARBA00022490"/>
    </source>
</evidence>
<keyword evidence="4" id="KW-0206">Cytoskeleton</keyword>
<sequence>MATLPSKDGTGDALPSKKNVIAAATSALSGSVGSSLRPSAAVSSSPSSFQVVVSGQIESIAYPGVSNLYCRYAVTYGTDWRVLHGADAGLTQLAYRSSLDDDIVFNFPIDLSFNSTNPFGWPRLVFSVYGLDALGRDVVRGYGSTHIPTTDGRVTRLVPLFRPLSSSWLQQFVAWLTGSPPEYFDAKFIAQNAGREVTRVTSEGKLRVQFNVATRGLHECGYAASA</sequence>
<keyword evidence="3" id="KW-0970">Cilium biogenesis/degradation</keyword>
<name>A0AAD5Q297_PYTIN</name>
<keyword evidence="2" id="KW-0963">Cytoplasm</keyword>
<comment type="subcellular location">
    <subcellularLocation>
        <location evidence="1">Cytoplasm</location>
        <location evidence="1">Cytoskeleton</location>
        <location evidence="1">Cilium basal body</location>
    </subcellularLocation>
</comment>
<evidence type="ECO:0000256" key="5">
    <source>
        <dbReference type="ARBA" id="ARBA00023273"/>
    </source>
</evidence>
<evidence type="ECO:0000313" key="8">
    <source>
        <dbReference type="EMBL" id="KAJ0392933.1"/>
    </source>
</evidence>
<dbReference type="GO" id="GO:0060271">
    <property type="term" value="P:cilium assembly"/>
    <property type="evidence" value="ECO:0007669"/>
    <property type="project" value="TreeGrafter"/>
</dbReference>
<reference evidence="8" key="1">
    <citation type="submission" date="2021-12" db="EMBL/GenBank/DDBJ databases">
        <title>Prjna785345.</title>
        <authorList>
            <person name="Rujirawat T."/>
            <person name="Krajaejun T."/>
        </authorList>
    </citation>
    <scope>NUCLEOTIDE SEQUENCE</scope>
    <source>
        <strain evidence="8">Pi057C3</strain>
    </source>
</reference>
<evidence type="ECO:0000256" key="7">
    <source>
        <dbReference type="ARBA" id="ARBA00039274"/>
    </source>
</evidence>
<dbReference type="Pfam" id="PF07162">
    <property type="entry name" value="B9-C2"/>
    <property type="match status" value="1"/>
</dbReference>
<evidence type="ECO:0000256" key="3">
    <source>
        <dbReference type="ARBA" id="ARBA00022794"/>
    </source>
</evidence>
<comment type="similarity">
    <text evidence="6">Belongs to the B9D family.</text>
</comment>
<evidence type="ECO:0000313" key="9">
    <source>
        <dbReference type="Proteomes" id="UP001209570"/>
    </source>
</evidence>
<gene>
    <name evidence="8" type="ORF">P43SY_000107</name>
</gene>
<comment type="caution">
    <text evidence="8">The sequence shown here is derived from an EMBL/GenBank/DDBJ whole genome shotgun (WGS) entry which is preliminary data.</text>
</comment>
<dbReference type="PROSITE" id="PS51381">
    <property type="entry name" value="C2_B9"/>
    <property type="match status" value="1"/>
</dbReference>
<protein>
    <recommendedName>
        <fullName evidence="7">B9 domain-containing protein 1</fullName>
    </recommendedName>
</protein>
<evidence type="ECO:0000256" key="4">
    <source>
        <dbReference type="ARBA" id="ARBA00023212"/>
    </source>
</evidence>
<proteinExistence type="inferred from homology"/>
<accession>A0AAD5Q297</accession>
<dbReference type="PANTHER" id="PTHR12968">
    <property type="entry name" value="B9 DOMAIN-CONTAINING"/>
    <property type="match status" value="1"/>
</dbReference>
<keyword evidence="9" id="KW-1185">Reference proteome</keyword>
<keyword evidence="5" id="KW-0966">Cell projection</keyword>
<evidence type="ECO:0000256" key="6">
    <source>
        <dbReference type="ARBA" id="ARBA00038411"/>
    </source>
</evidence>
<dbReference type="AlphaFoldDB" id="A0AAD5Q297"/>